<evidence type="ECO:0000313" key="6">
    <source>
        <dbReference type="EMBL" id="TWT88665.1"/>
    </source>
</evidence>
<gene>
    <name evidence="6" type="ORF">Mal64_21520</name>
</gene>
<proteinExistence type="predicted"/>
<feature type="region of interest" description="Disordered" evidence="4">
    <location>
        <begin position="577"/>
        <end position="632"/>
    </location>
</feature>
<comment type="caution">
    <text evidence="6">The sequence shown here is derived from an EMBL/GenBank/DDBJ whole genome shotgun (WGS) entry which is preliminary data.</text>
</comment>
<evidence type="ECO:0000256" key="1">
    <source>
        <dbReference type="ARBA" id="ARBA00022737"/>
    </source>
</evidence>
<feature type="compositionally biased region" description="Acidic residues" evidence="4">
    <location>
        <begin position="597"/>
        <end position="616"/>
    </location>
</feature>
<dbReference type="OrthoDB" id="250076at2"/>
<feature type="repeat" description="TPR" evidence="3">
    <location>
        <begin position="329"/>
        <end position="362"/>
    </location>
</feature>
<protein>
    <submittedName>
        <fullName evidence="6">Lipoprotein NlpI</fullName>
    </submittedName>
</protein>
<feature type="signal peptide" evidence="5">
    <location>
        <begin position="1"/>
        <end position="26"/>
    </location>
</feature>
<feature type="compositionally biased region" description="Acidic residues" evidence="4">
    <location>
        <begin position="51"/>
        <end position="67"/>
    </location>
</feature>
<dbReference type="PANTHER" id="PTHR44858">
    <property type="entry name" value="TETRATRICOPEPTIDE REPEAT PROTEIN 6"/>
    <property type="match status" value="1"/>
</dbReference>
<accession>A0A5C5ZNL8</accession>
<dbReference type="SUPFAM" id="SSF48452">
    <property type="entry name" value="TPR-like"/>
    <property type="match status" value="1"/>
</dbReference>
<dbReference type="Proteomes" id="UP000315440">
    <property type="component" value="Unassembled WGS sequence"/>
</dbReference>
<dbReference type="GO" id="GO:0042802">
    <property type="term" value="F:identical protein binding"/>
    <property type="evidence" value="ECO:0007669"/>
    <property type="project" value="InterPro"/>
</dbReference>
<dbReference type="Pfam" id="PF07721">
    <property type="entry name" value="TPR_4"/>
    <property type="match status" value="1"/>
</dbReference>
<dbReference type="PANTHER" id="PTHR44858:SF1">
    <property type="entry name" value="UDP-N-ACETYLGLUCOSAMINE--PEPTIDE N-ACETYLGLUCOSAMINYLTRANSFERASE SPINDLY-RELATED"/>
    <property type="match status" value="1"/>
</dbReference>
<dbReference type="Pfam" id="PF13181">
    <property type="entry name" value="TPR_8"/>
    <property type="match status" value="1"/>
</dbReference>
<dbReference type="Gene3D" id="1.25.40.10">
    <property type="entry name" value="Tetratricopeptide repeat domain"/>
    <property type="match status" value="3"/>
</dbReference>
<dbReference type="EMBL" id="SJPQ01000002">
    <property type="protein sequence ID" value="TWT88665.1"/>
    <property type="molecule type" value="Genomic_DNA"/>
</dbReference>
<dbReference type="PROSITE" id="PS50005">
    <property type="entry name" value="TPR"/>
    <property type="match status" value="3"/>
</dbReference>
<feature type="region of interest" description="Disordered" evidence="4">
    <location>
        <begin position="29"/>
        <end position="85"/>
    </location>
</feature>
<dbReference type="InterPro" id="IPR050498">
    <property type="entry name" value="Ycf3"/>
</dbReference>
<dbReference type="GO" id="GO:0046813">
    <property type="term" value="P:receptor-mediated virion attachment to host cell"/>
    <property type="evidence" value="ECO:0007669"/>
    <property type="project" value="TreeGrafter"/>
</dbReference>
<evidence type="ECO:0000256" key="5">
    <source>
        <dbReference type="SAM" id="SignalP"/>
    </source>
</evidence>
<dbReference type="InterPro" id="IPR011717">
    <property type="entry name" value="TPR-4"/>
</dbReference>
<dbReference type="SMART" id="SM00028">
    <property type="entry name" value="TPR"/>
    <property type="match status" value="9"/>
</dbReference>
<feature type="repeat" description="TPR" evidence="3">
    <location>
        <begin position="431"/>
        <end position="464"/>
    </location>
</feature>
<dbReference type="AlphaFoldDB" id="A0A5C5ZNL8"/>
<feature type="compositionally biased region" description="Low complexity" evidence="4">
    <location>
        <begin position="29"/>
        <end position="50"/>
    </location>
</feature>
<dbReference type="RefSeq" id="WP_146399914.1">
    <property type="nucleotide sequence ID" value="NZ_SJPQ01000002.1"/>
</dbReference>
<dbReference type="PROSITE" id="PS50293">
    <property type="entry name" value="TPR_REGION"/>
    <property type="match status" value="1"/>
</dbReference>
<dbReference type="InterPro" id="IPR011990">
    <property type="entry name" value="TPR-like_helical_dom_sf"/>
</dbReference>
<evidence type="ECO:0000256" key="3">
    <source>
        <dbReference type="PROSITE-ProRule" id="PRU00339"/>
    </source>
</evidence>
<keyword evidence="5" id="KW-0732">Signal</keyword>
<evidence type="ECO:0000256" key="2">
    <source>
        <dbReference type="ARBA" id="ARBA00022803"/>
    </source>
</evidence>
<dbReference type="GO" id="GO:0009279">
    <property type="term" value="C:cell outer membrane"/>
    <property type="evidence" value="ECO:0007669"/>
    <property type="project" value="TreeGrafter"/>
</dbReference>
<dbReference type="InterPro" id="IPR019734">
    <property type="entry name" value="TPR_rpt"/>
</dbReference>
<dbReference type="Pfam" id="PF14559">
    <property type="entry name" value="TPR_19"/>
    <property type="match status" value="1"/>
</dbReference>
<sequence length="632" mass="68761" precursor="true">MRRHVLSLPIALLLAAGLALPWSALPAVGQEPAEQTTSEQATSESAAPAEEPADEPEEALESEAASEPEAREEADPEPNANPGQADLDRALEMKFEATGIGDLNKVVDLIDLALEKGLDAENTDFAEQVLTATIFQRAAALSAAVLKNQNVDPRQDPRWTQIRSMALTDLMRCVSLDESLTDAWMLIGRLQSLKMGNKSEARRALTKVIQAAEAAAQDPALDQIEPDKLAQAYALRGVAREDGGRRLKDLNRAVELVPEKVEFLLLRAKHHQATGDAESCLADIDHALELEPGNFAVHELKALALLMQKKNEEALESFNRASELAPEALSPYQFRGKVYNELGDTEAALEQLDKAIELQPNDLTSLLIRAELYNAQERYQEALGDVETALALQPGLASAHLMRVRLLEVLGRGEEALATMQKIAQAAPNDPGVQLQLGLMHVSREQTEPAIEALSRTIDLAPANPIAYQLRGDMRLLVGDHAGAIEDFDRANTLAPDNPGVLNNYAWTLATSPNDDLRDGARAIELAREACELTEYEQPHILSTLAAAYAESGDFEQAQEWSAKAVAMGDEDYDGQLSKELASYQRGEPWRERQTEGVEEAEETEGDAPASDDADPMADKPADPAPAQTMSF</sequence>
<keyword evidence="7" id="KW-1185">Reference proteome</keyword>
<feature type="chain" id="PRO_5022850697" evidence="5">
    <location>
        <begin position="27"/>
        <end position="632"/>
    </location>
</feature>
<keyword evidence="2 3" id="KW-0802">TPR repeat</keyword>
<name>A0A5C5ZNL8_9BACT</name>
<evidence type="ECO:0000256" key="4">
    <source>
        <dbReference type="SAM" id="MobiDB-lite"/>
    </source>
</evidence>
<feature type="repeat" description="TPR" evidence="3">
    <location>
        <begin position="465"/>
        <end position="498"/>
    </location>
</feature>
<dbReference type="Pfam" id="PF13432">
    <property type="entry name" value="TPR_16"/>
    <property type="match status" value="2"/>
</dbReference>
<reference evidence="6 7" key="1">
    <citation type="submission" date="2019-02" db="EMBL/GenBank/DDBJ databases">
        <title>Deep-cultivation of Planctomycetes and their phenomic and genomic characterization uncovers novel biology.</title>
        <authorList>
            <person name="Wiegand S."/>
            <person name="Jogler M."/>
            <person name="Boedeker C."/>
            <person name="Pinto D."/>
            <person name="Vollmers J."/>
            <person name="Rivas-Marin E."/>
            <person name="Kohn T."/>
            <person name="Peeters S.H."/>
            <person name="Heuer A."/>
            <person name="Rast P."/>
            <person name="Oberbeckmann S."/>
            <person name="Bunk B."/>
            <person name="Jeske O."/>
            <person name="Meyerdierks A."/>
            <person name="Storesund J.E."/>
            <person name="Kallscheuer N."/>
            <person name="Luecker S."/>
            <person name="Lage O.M."/>
            <person name="Pohl T."/>
            <person name="Merkel B.J."/>
            <person name="Hornburger P."/>
            <person name="Mueller R.-W."/>
            <person name="Bruemmer F."/>
            <person name="Labrenz M."/>
            <person name="Spormann A.M."/>
            <person name="Op Den Camp H."/>
            <person name="Overmann J."/>
            <person name="Amann R."/>
            <person name="Jetten M.S.M."/>
            <person name="Mascher T."/>
            <person name="Medema M.H."/>
            <person name="Devos D.P."/>
            <person name="Kaster A.-K."/>
            <person name="Ovreas L."/>
            <person name="Rohde M."/>
            <person name="Galperin M.Y."/>
            <person name="Jogler C."/>
        </authorList>
    </citation>
    <scope>NUCLEOTIDE SEQUENCE [LARGE SCALE GENOMIC DNA]</scope>
    <source>
        <strain evidence="6 7">Mal64</strain>
    </source>
</reference>
<keyword evidence="6" id="KW-0449">Lipoprotein</keyword>
<keyword evidence="1" id="KW-0677">Repeat</keyword>
<organism evidence="6 7">
    <name type="scientific">Pseudobythopirellula maris</name>
    <dbReference type="NCBI Taxonomy" id="2527991"/>
    <lineage>
        <taxon>Bacteria</taxon>
        <taxon>Pseudomonadati</taxon>
        <taxon>Planctomycetota</taxon>
        <taxon>Planctomycetia</taxon>
        <taxon>Pirellulales</taxon>
        <taxon>Lacipirellulaceae</taxon>
        <taxon>Pseudobythopirellula</taxon>
    </lineage>
</organism>
<dbReference type="Pfam" id="PF13174">
    <property type="entry name" value="TPR_6"/>
    <property type="match status" value="1"/>
</dbReference>
<evidence type="ECO:0000313" key="7">
    <source>
        <dbReference type="Proteomes" id="UP000315440"/>
    </source>
</evidence>